<feature type="domain" description="NYN" evidence="1">
    <location>
        <begin position="44"/>
        <end position="203"/>
    </location>
</feature>
<organism evidence="2">
    <name type="scientific">mine drainage metagenome</name>
    <dbReference type="NCBI Taxonomy" id="410659"/>
    <lineage>
        <taxon>unclassified sequences</taxon>
        <taxon>metagenomes</taxon>
        <taxon>ecological metagenomes</taxon>
    </lineage>
</organism>
<dbReference type="InterPro" id="IPR047140">
    <property type="entry name" value="LabA"/>
</dbReference>
<sequence length="229" mass="26367">MDLTELKKEYVIAQELGIDSSYGRILAIIDFGNVDYWFEEDRQDADNTAIPDDEKLSIDLQKLKDFASLFSDHVRFYYGHDPQNDSLRFIVAAKNIFGKSRVFTKPIQKVRHHLRAEEISANTRATFSDAEGIYIQLPKCNFDVEMTVDAIRLKEHYDTLALFSSDADFVSLARYLRKNDKKVILFKGGHITSDLRRESDKIVNAQNIKRHIVQLKKRKPGARPGSANR</sequence>
<dbReference type="Pfam" id="PF01936">
    <property type="entry name" value="NYN"/>
    <property type="match status" value="1"/>
</dbReference>
<dbReference type="Gene3D" id="3.40.50.1010">
    <property type="entry name" value="5'-nuclease"/>
    <property type="match status" value="1"/>
</dbReference>
<evidence type="ECO:0000313" key="2">
    <source>
        <dbReference type="EMBL" id="OIQ90062.1"/>
    </source>
</evidence>
<proteinExistence type="predicted"/>
<dbReference type="PANTHER" id="PTHR35458:SF2">
    <property type="entry name" value="SLR0755 PROTEIN"/>
    <property type="match status" value="1"/>
</dbReference>
<dbReference type="EMBL" id="MLJW01000306">
    <property type="protein sequence ID" value="OIQ90062.1"/>
    <property type="molecule type" value="Genomic_DNA"/>
</dbReference>
<evidence type="ECO:0000259" key="1">
    <source>
        <dbReference type="Pfam" id="PF01936"/>
    </source>
</evidence>
<protein>
    <submittedName>
        <fullName evidence="2">NYN domain protein</fullName>
    </submittedName>
</protein>
<dbReference type="InterPro" id="IPR021139">
    <property type="entry name" value="NYN"/>
</dbReference>
<dbReference type="GO" id="GO:0004540">
    <property type="term" value="F:RNA nuclease activity"/>
    <property type="evidence" value="ECO:0007669"/>
    <property type="project" value="InterPro"/>
</dbReference>
<dbReference type="PANTHER" id="PTHR35458">
    <property type="entry name" value="SLR0755 PROTEIN"/>
    <property type="match status" value="1"/>
</dbReference>
<gene>
    <name evidence="2" type="ORF">GALL_280610</name>
</gene>
<comment type="caution">
    <text evidence="2">The sequence shown here is derived from an EMBL/GenBank/DDBJ whole genome shotgun (WGS) entry which is preliminary data.</text>
</comment>
<name>A0A1J5R274_9ZZZZ</name>
<reference evidence="2" key="1">
    <citation type="submission" date="2016-10" db="EMBL/GenBank/DDBJ databases">
        <title>Sequence of Gallionella enrichment culture.</title>
        <authorList>
            <person name="Poehlein A."/>
            <person name="Muehling M."/>
            <person name="Daniel R."/>
        </authorList>
    </citation>
    <scope>NUCLEOTIDE SEQUENCE</scope>
</reference>
<accession>A0A1J5R274</accession>
<dbReference type="AlphaFoldDB" id="A0A1J5R274"/>